<organism evidence="10 11">
    <name type="scientific">Propioniciclava sinopodophylli</name>
    <dbReference type="NCBI Taxonomy" id="1837344"/>
    <lineage>
        <taxon>Bacteria</taxon>
        <taxon>Bacillati</taxon>
        <taxon>Actinomycetota</taxon>
        <taxon>Actinomycetes</taxon>
        <taxon>Propionibacteriales</taxon>
        <taxon>Propionibacteriaceae</taxon>
        <taxon>Propioniciclava</taxon>
    </lineage>
</organism>
<dbReference type="Pfam" id="PF00781">
    <property type="entry name" value="DAGK_cat"/>
    <property type="match status" value="1"/>
</dbReference>
<keyword evidence="6" id="KW-0067">ATP-binding</keyword>
<dbReference type="SMART" id="SM00046">
    <property type="entry name" value="DAGKc"/>
    <property type="match status" value="1"/>
</dbReference>
<evidence type="ECO:0000256" key="6">
    <source>
        <dbReference type="ARBA" id="ARBA00022840"/>
    </source>
</evidence>
<gene>
    <name evidence="10" type="ORF">ET989_07495</name>
</gene>
<dbReference type="RefSeq" id="WP_131167920.1">
    <property type="nucleotide sequence ID" value="NZ_SDMQ01000006.1"/>
</dbReference>
<reference evidence="10 11" key="1">
    <citation type="submission" date="2019-01" db="EMBL/GenBank/DDBJ databases">
        <title>Lactibacter flavus gen. nov., sp. nov., a novel bacterium of the family Propionibacteriaceae isolated from raw milk and dairy products.</title>
        <authorList>
            <person name="Huptas C."/>
            <person name="Wenning M."/>
            <person name="Breitenwieser F."/>
            <person name="Doll E."/>
            <person name="Von Neubeck M."/>
            <person name="Busse H.-J."/>
            <person name="Scherer S."/>
        </authorList>
    </citation>
    <scope>NUCLEOTIDE SEQUENCE [LARGE SCALE GENOMIC DNA]</scope>
    <source>
        <strain evidence="10 11">KCTC 33808</strain>
    </source>
</reference>
<comment type="cofactor">
    <cofactor evidence="1">
        <name>Mg(2+)</name>
        <dbReference type="ChEBI" id="CHEBI:18420"/>
    </cofactor>
</comment>
<dbReference type="PANTHER" id="PTHR12358:SF54">
    <property type="entry name" value="SPHINGOSINE KINASE RELATED PROTEIN"/>
    <property type="match status" value="1"/>
</dbReference>
<feature type="domain" description="DAGKc" evidence="9">
    <location>
        <begin position="51"/>
        <end position="140"/>
    </location>
</feature>
<protein>
    <submittedName>
        <fullName evidence="10">Diacylglycerol kinase</fullName>
    </submittedName>
</protein>
<dbReference type="InterPro" id="IPR050187">
    <property type="entry name" value="Lipid_Phosphate_FormReg"/>
</dbReference>
<name>A0A4Q9KDQ5_9ACTN</name>
<evidence type="ECO:0000313" key="10">
    <source>
        <dbReference type="EMBL" id="TBT85007.1"/>
    </source>
</evidence>
<dbReference type="EMBL" id="SDMQ01000006">
    <property type="protein sequence ID" value="TBT85007.1"/>
    <property type="molecule type" value="Genomic_DNA"/>
</dbReference>
<dbReference type="Gene3D" id="3.40.50.10330">
    <property type="entry name" value="Probable inorganic polyphosphate/atp-NAD kinase, domain 1"/>
    <property type="match status" value="1"/>
</dbReference>
<dbReference type="GO" id="GO:0016301">
    <property type="term" value="F:kinase activity"/>
    <property type="evidence" value="ECO:0007669"/>
    <property type="project" value="UniProtKB-KW"/>
</dbReference>
<evidence type="ECO:0000256" key="7">
    <source>
        <dbReference type="ARBA" id="ARBA00023209"/>
    </source>
</evidence>
<dbReference type="GO" id="GO:0008654">
    <property type="term" value="P:phospholipid biosynthetic process"/>
    <property type="evidence" value="ECO:0007669"/>
    <property type="project" value="UniProtKB-KW"/>
</dbReference>
<evidence type="ECO:0000313" key="11">
    <source>
        <dbReference type="Proteomes" id="UP000292373"/>
    </source>
</evidence>
<dbReference type="PANTHER" id="PTHR12358">
    <property type="entry name" value="SPHINGOSINE KINASE"/>
    <property type="match status" value="1"/>
</dbReference>
<dbReference type="InterPro" id="IPR016064">
    <property type="entry name" value="NAD/diacylglycerol_kinase_sf"/>
</dbReference>
<sequence>MSQPGVVAIVANPSKFSDLDEVKGSTAVVAAEAGWPEPRWYETTVEDPGRGQAVQAVRDGATLVCSLGGDGTVRSVVQGLLEVRPPDDEAEVPLGLLPAGTGNLLARNLGLPIDDLAESLRIALTGTTRRIDVGRASFDDGDVEVFLVAAGVGLDAETMANVDEDVKKKVGWIAYVLAAGKSLLRKGFRVSVVADGHRARSQHARTVMVGNCGELTAGAKLMPDARVDDGLLDALVVSPKGFLGWGSVLLDFATRHRLGHPSVKRVQAQKVEVLLGSPEEGELDGDAVGQVRAMLCEVHAGALPVRVPAAPGGLDLSHASRRGLVLPCRLPARPRPSTRATMNG</sequence>
<keyword evidence="7" id="KW-0443">Lipid metabolism</keyword>
<comment type="similarity">
    <text evidence="2">Belongs to the diacylglycerol/lipid kinase family.</text>
</comment>
<evidence type="ECO:0000259" key="9">
    <source>
        <dbReference type="PROSITE" id="PS50146"/>
    </source>
</evidence>
<keyword evidence="7" id="KW-0594">Phospholipid biosynthesis</keyword>
<dbReference type="InterPro" id="IPR017438">
    <property type="entry name" value="ATP-NAD_kinase_N"/>
</dbReference>
<keyword evidence="4" id="KW-0547">Nucleotide-binding</keyword>
<keyword evidence="3" id="KW-0808">Transferase</keyword>
<proteinExistence type="inferred from homology"/>
<dbReference type="Proteomes" id="UP000292373">
    <property type="component" value="Unassembled WGS sequence"/>
</dbReference>
<dbReference type="InterPro" id="IPR045540">
    <property type="entry name" value="YegS/DAGK_C"/>
</dbReference>
<evidence type="ECO:0000256" key="1">
    <source>
        <dbReference type="ARBA" id="ARBA00001946"/>
    </source>
</evidence>
<dbReference type="GO" id="GO:0005524">
    <property type="term" value="F:ATP binding"/>
    <property type="evidence" value="ECO:0007669"/>
    <property type="project" value="UniProtKB-KW"/>
</dbReference>
<dbReference type="AlphaFoldDB" id="A0A4Q9KDQ5"/>
<dbReference type="OrthoDB" id="3171056at2"/>
<dbReference type="PROSITE" id="PS50146">
    <property type="entry name" value="DAGK"/>
    <property type="match status" value="1"/>
</dbReference>
<keyword evidence="8" id="KW-1208">Phospholipid metabolism</keyword>
<evidence type="ECO:0000256" key="8">
    <source>
        <dbReference type="ARBA" id="ARBA00023264"/>
    </source>
</evidence>
<dbReference type="SUPFAM" id="SSF111331">
    <property type="entry name" value="NAD kinase/diacylglycerol kinase-like"/>
    <property type="match status" value="1"/>
</dbReference>
<dbReference type="Pfam" id="PF19279">
    <property type="entry name" value="YegS_C"/>
    <property type="match status" value="1"/>
</dbReference>
<dbReference type="Gene3D" id="2.60.200.40">
    <property type="match status" value="1"/>
</dbReference>
<evidence type="ECO:0000256" key="5">
    <source>
        <dbReference type="ARBA" id="ARBA00022777"/>
    </source>
</evidence>
<evidence type="ECO:0000256" key="4">
    <source>
        <dbReference type="ARBA" id="ARBA00022741"/>
    </source>
</evidence>
<keyword evidence="7" id="KW-0444">Lipid biosynthesis</keyword>
<comment type="caution">
    <text evidence="10">The sequence shown here is derived from an EMBL/GenBank/DDBJ whole genome shotgun (WGS) entry which is preliminary data.</text>
</comment>
<keyword evidence="11" id="KW-1185">Reference proteome</keyword>
<evidence type="ECO:0000256" key="2">
    <source>
        <dbReference type="ARBA" id="ARBA00005983"/>
    </source>
</evidence>
<accession>A0A4Q9KDQ5</accession>
<keyword evidence="5 10" id="KW-0418">Kinase</keyword>
<evidence type="ECO:0000256" key="3">
    <source>
        <dbReference type="ARBA" id="ARBA00022679"/>
    </source>
</evidence>
<dbReference type="InterPro" id="IPR001206">
    <property type="entry name" value="Diacylglycerol_kinase_cat_dom"/>
</dbReference>